<dbReference type="Gene3D" id="3.30.360.10">
    <property type="entry name" value="Dihydrodipicolinate Reductase, domain 2"/>
    <property type="match status" value="1"/>
</dbReference>
<protein>
    <submittedName>
        <fullName evidence="4">Short chain dehydrogenase/reductase</fullName>
    </submittedName>
</protein>
<evidence type="ECO:0000256" key="1">
    <source>
        <dbReference type="SAM" id="SignalP"/>
    </source>
</evidence>
<sequence>MSSKLIRVALVGLSANAVTSWAATAHLPYLQSARGQTQYKVVALLNSSKEAAERARTHFNLPSTVKTYGDPAQLAADDGVDLVSIVVQSDKHYAAVEPSFRAGKAVYVEWPLTESLERSLALVGEGKGRDRNIIGLQARLSPVASKVKQLLSSGRIGKVLNSQVRGFSAMGLGQRPGTLLEGPLEVLFTQRAIGGNHFSVLYAHMVDLVHSVLGEFKDFHSQLQIRWPELGVVDKDGVQLRTRKNDIPDLISAHGELAPGAANIQDGATLFVLYRSGTPFKGELPYAWYIQGQTGELRVTSPFGPILQAATMRGVKIELHDYATDELTEIEWESEWKDWQKELQTPGCKLVGDMYNRYALWYQQEDKEAAPVGGEWPTLDVAIRRHQELDRMLKDFDKGISDVET</sequence>
<comment type="caution">
    <text evidence="4">The sequence shown here is derived from an EMBL/GenBank/DDBJ whole genome shotgun (WGS) entry which is preliminary data.</text>
</comment>
<keyword evidence="1" id="KW-0732">Signal</keyword>
<name>A0A2H3A2L1_TRIPA</name>
<dbReference type="PANTHER" id="PTHR43708">
    <property type="entry name" value="CONSERVED EXPRESSED OXIDOREDUCTASE (EUROFUNG)"/>
    <property type="match status" value="1"/>
</dbReference>
<evidence type="ECO:0000313" key="5">
    <source>
        <dbReference type="Proteomes" id="UP000219286"/>
    </source>
</evidence>
<evidence type="ECO:0000259" key="2">
    <source>
        <dbReference type="Pfam" id="PF01408"/>
    </source>
</evidence>
<keyword evidence="5" id="KW-1185">Reference proteome</keyword>
<dbReference type="Pfam" id="PF01408">
    <property type="entry name" value="GFO_IDH_MocA"/>
    <property type="match status" value="1"/>
</dbReference>
<dbReference type="InterPro" id="IPR055080">
    <property type="entry name" value="Gal80p-like_C"/>
</dbReference>
<dbReference type="SUPFAM" id="SSF55347">
    <property type="entry name" value="Glyceraldehyde-3-phosphate dehydrogenase-like, C-terminal domain"/>
    <property type="match status" value="1"/>
</dbReference>
<feature type="signal peptide" evidence="1">
    <location>
        <begin position="1"/>
        <end position="22"/>
    </location>
</feature>
<dbReference type="Gene3D" id="3.40.50.720">
    <property type="entry name" value="NAD(P)-binding Rossmann-like Domain"/>
    <property type="match status" value="1"/>
</dbReference>
<reference evidence="4 5" key="1">
    <citation type="journal article" date="2015" name="Genome Announc.">
        <title>Genome sequence and annotation of Trichoderma parareesei, the ancestor of the cellulase producer Trichoderma reesei.</title>
        <authorList>
            <person name="Yang D."/>
            <person name="Pomraning K."/>
            <person name="Kopchinskiy A."/>
            <person name="Karimi Aghcheh R."/>
            <person name="Atanasova L."/>
            <person name="Chenthamara K."/>
            <person name="Baker S.E."/>
            <person name="Zhang R."/>
            <person name="Shen Q."/>
            <person name="Freitag M."/>
            <person name="Kubicek C.P."/>
            <person name="Druzhinina I.S."/>
        </authorList>
    </citation>
    <scope>NUCLEOTIDE SEQUENCE [LARGE SCALE GENOMIC DNA]</scope>
    <source>
        <strain evidence="4 5">CBS 125925</strain>
    </source>
</reference>
<evidence type="ECO:0000259" key="3">
    <source>
        <dbReference type="Pfam" id="PF22685"/>
    </source>
</evidence>
<dbReference type="GO" id="GO:0000166">
    <property type="term" value="F:nucleotide binding"/>
    <property type="evidence" value="ECO:0007669"/>
    <property type="project" value="InterPro"/>
</dbReference>
<gene>
    <name evidence="4" type="ORF">A9Z42_0070060</name>
</gene>
<dbReference type="Proteomes" id="UP000219286">
    <property type="component" value="Unassembled WGS sequence"/>
</dbReference>
<dbReference type="EMBL" id="LFMI01000664">
    <property type="protein sequence ID" value="OTA06291.1"/>
    <property type="molecule type" value="Genomic_DNA"/>
</dbReference>
<dbReference type="InterPro" id="IPR036291">
    <property type="entry name" value="NAD(P)-bd_dom_sf"/>
</dbReference>
<dbReference type="SUPFAM" id="SSF51735">
    <property type="entry name" value="NAD(P)-binding Rossmann-fold domains"/>
    <property type="match status" value="1"/>
</dbReference>
<dbReference type="OrthoDB" id="446809at2759"/>
<dbReference type="InterPro" id="IPR000683">
    <property type="entry name" value="Gfo/Idh/MocA-like_OxRdtase_N"/>
</dbReference>
<proteinExistence type="predicted"/>
<feature type="domain" description="Gal80p-like C-terminal" evidence="3">
    <location>
        <begin position="142"/>
        <end position="300"/>
    </location>
</feature>
<feature type="domain" description="Gfo/Idh/MocA-like oxidoreductase N-terminal" evidence="2">
    <location>
        <begin position="6"/>
        <end position="122"/>
    </location>
</feature>
<dbReference type="PANTHER" id="PTHR43708:SF1">
    <property type="entry name" value="GALACTOSE_LACTOSE METABOLISM REGULATORY PROTEIN GAL80"/>
    <property type="match status" value="1"/>
</dbReference>
<evidence type="ECO:0000313" key="4">
    <source>
        <dbReference type="EMBL" id="OTA06291.1"/>
    </source>
</evidence>
<accession>A0A2H3A2L1</accession>
<organism evidence="4 5">
    <name type="scientific">Trichoderma parareesei</name>
    <name type="common">Filamentous fungus</name>
    <dbReference type="NCBI Taxonomy" id="858221"/>
    <lineage>
        <taxon>Eukaryota</taxon>
        <taxon>Fungi</taxon>
        <taxon>Dikarya</taxon>
        <taxon>Ascomycota</taxon>
        <taxon>Pezizomycotina</taxon>
        <taxon>Sordariomycetes</taxon>
        <taxon>Hypocreomycetidae</taxon>
        <taxon>Hypocreales</taxon>
        <taxon>Hypocreaceae</taxon>
        <taxon>Trichoderma</taxon>
    </lineage>
</organism>
<dbReference type="Pfam" id="PF22685">
    <property type="entry name" value="Gal80p_C-like"/>
    <property type="match status" value="1"/>
</dbReference>
<dbReference type="InterPro" id="IPR051317">
    <property type="entry name" value="Gfo/Idh/MocA_oxidoreduct"/>
</dbReference>
<dbReference type="AlphaFoldDB" id="A0A2H3A2L1"/>
<feature type="chain" id="PRO_5013702243" evidence="1">
    <location>
        <begin position="23"/>
        <end position="405"/>
    </location>
</feature>